<evidence type="ECO:0000256" key="1">
    <source>
        <dbReference type="ARBA" id="ARBA00004370"/>
    </source>
</evidence>
<evidence type="ECO:0000256" key="4">
    <source>
        <dbReference type="ARBA" id="ARBA00023136"/>
    </source>
</evidence>
<evidence type="ECO:0000256" key="2">
    <source>
        <dbReference type="ARBA" id="ARBA00022692"/>
    </source>
</evidence>
<evidence type="ECO:0000256" key="5">
    <source>
        <dbReference type="SAM" id="Phobius"/>
    </source>
</evidence>
<accession>A0A1Q6DTL2</accession>
<dbReference type="STRING" id="1903181.BTN85_0151"/>
<dbReference type="PANTHER" id="PTHR10806:SF6">
    <property type="entry name" value="SIGNAL PEPTIDASE COMPLEX CATALYTIC SUBUNIT SEC11"/>
    <property type="match status" value="1"/>
</dbReference>
<dbReference type="InterPro" id="IPR019533">
    <property type="entry name" value="Peptidase_S26"/>
</dbReference>
<dbReference type="CDD" id="cd06530">
    <property type="entry name" value="S26_SPase_I"/>
    <property type="match status" value="1"/>
</dbReference>
<dbReference type="PANTHER" id="PTHR10806">
    <property type="entry name" value="SIGNAL PEPTIDASE COMPLEX CATALYTIC SUBUNIT SEC11"/>
    <property type="match status" value="1"/>
</dbReference>
<keyword evidence="2 5" id="KW-0812">Transmembrane</keyword>
<comment type="caution">
    <text evidence="6">The sequence shown here is derived from an EMBL/GenBank/DDBJ whole genome shotgun (WGS) entry which is preliminary data.</text>
</comment>
<proteinExistence type="predicted"/>
<keyword evidence="4 5" id="KW-0472">Membrane</keyword>
<dbReference type="Proteomes" id="UP000185744">
    <property type="component" value="Unassembled WGS sequence"/>
</dbReference>
<dbReference type="SUPFAM" id="SSF51306">
    <property type="entry name" value="LexA/Signal peptidase"/>
    <property type="match status" value="1"/>
</dbReference>
<gene>
    <name evidence="6" type="ORF">BTN85_0151</name>
</gene>
<dbReference type="GO" id="GO:0006465">
    <property type="term" value="P:signal peptide processing"/>
    <property type="evidence" value="ECO:0007669"/>
    <property type="project" value="InterPro"/>
</dbReference>
<dbReference type="InterPro" id="IPR036286">
    <property type="entry name" value="LexA/Signal_pep-like_sf"/>
</dbReference>
<feature type="transmembrane region" description="Helical" evidence="5">
    <location>
        <begin position="43"/>
        <end position="68"/>
    </location>
</feature>
<sequence length="226" mass="26262">MNKYAFRNQAILEVHHPIIYSDENIKIPCMSKLREFFKKEEPWYFAFIRDFLISLLVIGVIITGLYLYTGIWPPMVAVESSSMSPNIKKGSVVVIKQPNDIITYQEGEQVPYKSQNRYGDVIVYDIPKDNKRPIIHRAMYWVGEGDPMWENGPPAPYSGYITKGDNNNLYDQETEVIAKNMPIKPEWIKGKAVLKIPMLGWLRLSLDDARSGIHHYQKDFQYQCIQ</sequence>
<dbReference type="InterPro" id="IPR001733">
    <property type="entry name" value="Peptidase_S26B"/>
</dbReference>
<dbReference type="AlphaFoldDB" id="A0A1Q6DTL2"/>
<name>A0A1Q6DTL2_METT1</name>
<evidence type="ECO:0000256" key="3">
    <source>
        <dbReference type="ARBA" id="ARBA00022989"/>
    </source>
</evidence>
<organism evidence="6 7">
    <name type="scientific">Methanohalarchaeum thermophilum</name>
    <dbReference type="NCBI Taxonomy" id="1903181"/>
    <lineage>
        <taxon>Archaea</taxon>
        <taxon>Methanobacteriati</taxon>
        <taxon>Methanobacteriota</taxon>
        <taxon>Methanonatronarchaeia</taxon>
        <taxon>Methanonatronarchaeales</taxon>
        <taxon>Methanonatronarchaeaceae</taxon>
        <taxon>Candidatus Methanohalarchaeum</taxon>
    </lineage>
</organism>
<keyword evidence="7" id="KW-1185">Reference proteome</keyword>
<reference evidence="6" key="1">
    <citation type="submission" date="2016-12" db="EMBL/GenBank/DDBJ databases">
        <title>Discovery of methanogenic haloarchaea.</title>
        <authorList>
            <person name="Sorokin D.Y."/>
            <person name="Makarova K.S."/>
            <person name="Abbas B."/>
            <person name="Ferrer M."/>
            <person name="Golyshin P.N."/>
        </authorList>
    </citation>
    <scope>NUCLEOTIDE SEQUENCE [LARGE SCALE GENOMIC DNA]</scope>
    <source>
        <strain evidence="6">HMET1</strain>
    </source>
</reference>
<dbReference type="GO" id="GO:0016020">
    <property type="term" value="C:membrane"/>
    <property type="evidence" value="ECO:0007669"/>
    <property type="project" value="UniProtKB-SubCell"/>
</dbReference>
<keyword evidence="3 5" id="KW-1133">Transmembrane helix</keyword>
<dbReference type="GO" id="GO:0004252">
    <property type="term" value="F:serine-type endopeptidase activity"/>
    <property type="evidence" value="ECO:0007669"/>
    <property type="project" value="InterPro"/>
</dbReference>
<comment type="subcellular location">
    <subcellularLocation>
        <location evidence="1">Membrane</location>
    </subcellularLocation>
</comment>
<dbReference type="InParanoid" id="A0A1Q6DTL2"/>
<protein>
    <submittedName>
        <fullName evidence="6">Signal peptidase I LepB</fullName>
    </submittedName>
</protein>
<evidence type="ECO:0000313" key="7">
    <source>
        <dbReference type="Proteomes" id="UP000185744"/>
    </source>
</evidence>
<evidence type="ECO:0000313" key="6">
    <source>
        <dbReference type="EMBL" id="OKY77683.1"/>
    </source>
</evidence>
<dbReference type="Gene3D" id="2.10.109.10">
    <property type="entry name" value="Umud Fragment, subunit A"/>
    <property type="match status" value="1"/>
</dbReference>
<dbReference type="EMBL" id="MSDW01000001">
    <property type="protein sequence ID" value="OKY77683.1"/>
    <property type="molecule type" value="Genomic_DNA"/>
</dbReference>